<proteinExistence type="predicted"/>
<gene>
    <name evidence="1" type="ORF">S12H4_03795</name>
</gene>
<dbReference type="EMBL" id="BARW01001107">
    <property type="protein sequence ID" value="GAI72192.1"/>
    <property type="molecule type" value="Genomic_DNA"/>
</dbReference>
<dbReference type="AlphaFoldDB" id="X1QUE2"/>
<comment type="caution">
    <text evidence="1">The sequence shown here is derived from an EMBL/GenBank/DDBJ whole genome shotgun (WGS) entry which is preliminary data.</text>
</comment>
<accession>X1QUE2</accession>
<name>X1QUE2_9ZZZZ</name>
<organism evidence="1">
    <name type="scientific">marine sediment metagenome</name>
    <dbReference type="NCBI Taxonomy" id="412755"/>
    <lineage>
        <taxon>unclassified sequences</taxon>
        <taxon>metagenomes</taxon>
        <taxon>ecological metagenomes</taxon>
    </lineage>
</organism>
<sequence>MNKQHLETITDKLAISAKQIENTARLLEEGGYCALCFPI</sequence>
<reference evidence="1" key="1">
    <citation type="journal article" date="2014" name="Front. Microbiol.">
        <title>High frequency of phylogenetically diverse reductive dehalogenase-homologous genes in deep subseafloor sedimentary metagenomes.</title>
        <authorList>
            <person name="Kawai M."/>
            <person name="Futagami T."/>
            <person name="Toyoda A."/>
            <person name="Takaki Y."/>
            <person name="Nishi S."/>
            <person name="Hori S."/>
            <person name="Arai W."/>
            <person name="Tsubouchi T."/>
            <person name="Morono Y."/>
            <person name="Uchiyama I."/>
            <person name="Ito T."/>
            <person name="Fujiyama A."/>
            <person name="Inagaki F."/>
            <person name="Takami H."/>
        </authorList>
    </citation>
    <scope>NUCLEOTIDE SEQUENCE</scope>
    <source>
        <strain evidence="1">Expedition CK06-06</strain>
    </source>
</reference>
<evidence type="ECO:0000313" key="1">
    <source>
        <dbReference type="EMBL" id="GAI72192.1"/>
    </source>
</evidence>
<protein>
    <submittedName>
        <fullName evidence="1">Uncharacterized protein</fullName>
    </submittedName>
</protein>